<accession>A0A1H8H240</accession>
<evidence type="ECO:0000256" key="5">
    <source>
        <dbReference type="ARBA" id="ARBA00023136"/>
    </source>
</evidence>
<comment type="similarity">
    <text evidence="2">Belongs to the ABC transporter superfamily.</text>
</comment>
<comment type="subcellular location">
    <subcellularLocation>
        <location evidence="1">Cell membrane</location>
        <topology evidence="1">Peripheral membrane protein</topology>
    </subcellularLocation>
</comment>
<evidence type="ECO:0000313" key="6">
    <source>
        <dbReference type="EMBL" id="SEN50090.1"/>
    </source>
</evidence>
<sequence>MMVNADHIQFDEPTSAPRPEWVGEVPDLMRRVAGRGQTMLIVTPEMQFARKIADRIVFLHDDRIVGQGLHADLLGALKAQRTAAFQPCSLVHQQILHDGGGADFVQVVVIVVKTAETPIDLATVRVAQRVL</sequence>
<name>A0A1H8H240_9RHOB</name>
<protein>
    <submittedName>
        <fullName evidence="6">Uncharacterized protein</fullName>
    </submittedName>
</protein>
<dbReference type="GO" id="GO:0005886">
    <property type="term" value="C:plasma membrane"/>
    <property type="evidence" value="ECO:0007669"/>
    <property type="project" value="UniProtKB-SubCell"/>
</dbReference>
<reference evidence="6 7" key="1">
    <citation type="submission" date="2016-10" db="EMBL/GenBank/DDBJ databases">
        <authorList>
            <person name="de Groot N.N."/>
        </authorList>
    </citation>
    <scope>NUCLEOTIDE SEQUENCE [LARGE SCALE GENOMIC DNA]</scope>
    <source>
        <strain evidence="6 7">DSM 16213</strain>
    </source>
</reference>
<evidence type="ECO:0000256" key="4">
    <source>
        <dbReference type="ARBA" id="ARBA00022475"/>
    </source>
</evidence>
<dbReference type="STRING" id="245187.SAMN04488003_1192"/>
<dbReference type="PANTHER" id="PTHR43166">
    <property type="entry name" value="AMINO ACID IMPORT ATP-BINDING PROTEIN"/>
    <property type="match status" value="1"/>
</dbReference>
<proteinExistence type="inferred from homology"/>
<evidence type="ECO:0000313" key="7">
    <source>
        <dbReference type="Proteomes" id="UP000199585"/>
    </source>
</evidence>
<keyword evidence="4" id="KW-1003">Cell membrane</keyword>
<dbReference type="Gene3D" id="3.40.50.300">
    <property type="entry name" value="P-loop containing nucleotide triphosphate hydrolases"/>
    <property type="match status" value="1"/>
</dbReference>
<dbReference type="InterPro" id="IPR050086">
    <property type="entry name" value="MetN_ABC_transporter-like"/>
</dbReference>
<keyword evidence="3" id="KW-0813">Transport</keyword>
<evidence type="ECO:0000256" key="3">
    <source>
        <dbReference type="ARBA" id="ARBA00022448"/>
    </source>
</evidence>
<keyword evidence="7" id="KW-1185">Reference proteome</keyword>
<gene>
    <name evidence="6" type="ORF">SAMN04488003_1192</name>
</gene>
<dbReference type="SUPFAM" id="SSF52540">
    <property type="entry name" value="P-loop containing nucleoside triphosphate hydrolases"/>
    <property type="match status" value="1"/>
</dbReference>
<organism evidence="6 7">
    <name type="scientific">Loktanella fryxellensis</name>
    <dbReference type="NCBI Taxonomy" id="245187"/>
    <lineage>
        <taxon>Bacteria</taxon>
        <taxon>Pseudomonadati</taxon>
        <taxon>Pseudomonadota</taxon>
        <taxon>Alphaproteobacteria</taxon>
        <taxon>Rhodobacterales</taxon>
        <taxon>Roseobacteraceae</taxon>
        <taxon>Loktanella</taxon>
    </lineage>
</organism>
<dbReference type="EMBL" id="FOCI01000019">
    <property type="protein sequence ID" value="SEN50090.1"/>
    <property type="molecule type" value="Genomic_DNA"/>
</dbReference>
<dbReference type="InterPro" id="IPR027417">
    <property type="entry name" value="P-loop_NTPase"/>
</dbReference>
<keyword evidence="5" id="KW-0472">Membrane</keyword>
<dbReference type="AlphaFoldDB" id="A0A1H8H240"/>
<evidence type="ECO:0000256" key="2">
    <source>
        <dbReference type="ARBA" id="ARBA00005417"/>
    </source>
</evidence>
<dbReference type="PANTHER" id="PTHR43166:SF9">
    <property type="entry name" value="GLUTAMATE_ASPARTATE IMPORT ATP-BINDING PROTEIN GLTL"/>
    <property type="match status" value="1"/>
</dbReference>
<dbReference type="Proteomes" id="UP000199585">
    <property type="component" value="Unassembled WGS sequence"/>
</dbReference>
<evidence type="ECO:0000256" key="1">
    <source>
        <dbReference type="ARBA" id="ARBA00004202"/>
    </source>
</evidence>